<feature type="repeat" description="ANK" evidence="3">
    <location>
        <begin position="1300"/>
        <end position="1324"/>
    </location>
</feature>
<dbReference type="InterPro" id="IPR036770">
    <property type="entry name" value="Ankyrin_rpt-contain_sf"/>
</dbReference>
<keyword evidence="1" id="KW-0677">Repeat</keyword>
<evidence type="ECO:0000313" key="7">
    <source>
        <dbReference type="Proteomes" id="UP001148838"/>
    </source>
</evidence>
<feature type="coiled-coil region" evidence="4">
    <location>
        <begin position="2"/>
        <end position="29"/>
    </location>
</feature>
<keyword evidence="4" id="KW-0175">Coiled coil</keyword>
<dbReference type="PROSITE" id="PS50297">
    <property type="entry name" value="ANK_REP_REGION"/>
    <property type="match status" value="4"/>
</dbReference>
<evidence type="ECO:0000256" key="4">
    <source>
        <dbReference type="SAM" id="Coils"/>
    </source>
</evidence>
<gene>
    <name evidence="6" type="ORF">ANN_00009</name>
</gene>
<dbReference type="Gene3D" id="3.40.50.300">
    <property type="entry name" value="P-loop containing nucleotide triphosphate hydrolases"/>
    <property type="match status" value="1"/>
</dbReference>
<organism evidence="6 7">
    <name type="scientific">Periplaneta americana</name>
    <name type="common">American cockroach</name>
    <name type="synonym">Blatta americana</name>
    <dbReference type="NCBI Taxonomy" id="6978"/>
    <lineage>
        <taxon>Eukaryota</taxon>
        <taxon>Metazoa</taxon>
        <taxon>Ecdysozoa</taxon>
        <taxon>Arthropoda</taxon>
        <taxon>Hexapoda</taxon>
        <taxon>Insecta</taxon>
        <taxon>Pterygota</taxon>
        <taxon>Neoptera</taxon>
        <taxon>Polyneoptera</taxon>
        <taxon>Dictyoptera</taxon>
        <taxon>Blattodea</taxon>
        <taxon>Blattoidea</taxon>
        <taxon>Blattidae</taxon>
        <taxon>Blattinae</taxon>
        <taxon>Periplaneta</taxon>
    </lineage>
</organism>
<dbReference type="EMBL" id="JAJSOF020000003">
    <property type="protein sequence ID" value="KAJ4448619.1"/>
    <property type="molecule type" value="Genomic_DNA"/>
</dbReference>
<dbReference type="Gene3D" id="1.25.40.20">
    <property type="entry name" value="Ankyrin repeat-containing domain"/>
    <property type="match status" value="3"/>
</dbReference>
<keyword evidence="2 3" id="KW-0040">ANK repeat</keyword>
<keyword evidence="7" id="KW-1185">Reference proteome</keyword>
<feature type="coiled-coil region" evidence="4">
    <location>
        <begin position="225"/>
        <end position="268"/>
    </location>
</feature>
<proteinExistence type="predicted"/>
<evidence type="ECO:0000259" key="5">
    <source>
        <dbReference type="Pfam" id="PF05729"/>
    </source>
</evidence>
<dbReference type="SMART" id="SM00248">
    <property type="entry name" value="ANK"/>
    <property type="match status" value="8"/>
</dbReference>
<evidence type="ECO:0000256" key="3">
    <source>
        <dbReference type="PROSITE-ProRule" id="PRU00023"/>
    </source>
</evidence>
<evidence type="ECO:0000256" key="1">
    <source>
        <dbReference type="ARBA" id="ARBA00022737"/>
    </source>
</evidence>
<dbReference type="PANTHER" id="PTHR24126">
    <property type="entry name" value="ANKYRIN REPEAT, PH AND SEC7 DOMAIN CONTAINING PROTEIN SECG-RELATED"/>
    <property type="match status" value="1"/>
</dbReference>
<reference evidence="6 7" key="1">
    <citation type="journal article" date="2022" name="Allergy">
        <title>Genome assembly and annotation of Periplaneta americana reveal a comprehensive cockroach allergen profile.</title>
        <authorList>
            <person name="Wang L."/>
            <person name="Xiong Q."/>
            <person name="Saelim N."/>
            <person name="Wang L."/>
            <person name="Nong W."/>
            <person name="Wan A.T."/>
            <person name="Shi M."/>
            <person name="Liu X."/>
            <person name="Cao Q."/>
            <person name="Hui J.H.L."/>
            <person name="Sookrung N."/>
            <person name="Leung T.F."/>
            <person name="Tungtrongchitr A."/>
            <person name="Tsui S.K.W."/>
        </authorList>
    </citation>
    <scope>NUCLEOTIDE SEQUENCE [LARGE SCALE GENOMIC DNA]</scope>
    <source>
        <strain evidence="6">PWHHKU_190912</strain>
    </source>
</reference>
<dbReference type="SUPFAM" id="SSF52540">
    <property type="entry name" value="P-loop containing nucleoside triphosphate hydrolases"/>
    <property type="match status" value="1"/>
</dbReference>
<dbReference type="SUPFAM" id="SSF48403">
    <property type="entry name" value="Ankyrin repeat"/>
    <property type="match status" value="2"/>
</dbReference>
<feature type="repeat" description="ANK" evidence="3">
    <location>
        <begin position="1367"/>
        <end position="1399"/>
    </location>
</feature>
<dbReference type="InterPro" id="IPR007111">
    <property type="entry name" value="NACHT_NTPase"/>
</dbReference>
<feature type="domain" description="NACHT" evidence="5">
    <location>
        <begin position="671"/>
        <end position="827"/>
    </location>
</feature>
<evidence type="ECO:0000256" key="2">
    <source>
        <dbReference type="ARBA" id="ARBA00023043"/>
    </source>
</evidence>
<dbReference type="InterPro" id="IPR027417">
    <property type="entry name" value="P-loop_NTPase"/>
</dbReference>
<dbReference type="PROSITE" id="PS50088">
    <property type="entry name" value="ANK_REPEAT"/>
    <property type="match status" value="5"/>
</dbReference>
<dbReference type="Pfam" id="PF00023">
    <property type="entry name" value="Ank"/>
    <property type="match status" value="1"/>
</dbReference>
<protein>
    <recommendedName>
        <fullName evidence="5">NACHT domain-containing protein</fullName>
    </recommendedName>
</protein>
<evidence type="ECO:0000313" key="6">
    <source>
        <dbReference type="EMBL" id="KAJ4448619.1"/>
    </source>
</evidence>
<dbReference type="PANTHER" id="PTHR24126:SF14">
    <property type="entry name" value="ANK_REP_REGION DOMAIN-CONTAINING PROTEIN"/>
    <property type="match status" value="1"/>
</dbReference>
<feature type="repeat" description="ANK" evidence="3">
    <location>
        <begin position="1235"/>
        <end position="1267"/>
    </location>
</feature>
<dbReference type="PRINTS" id="PR01415">
    <property type="entry name" value="ANKYRIN"/>
</dbReference>
<feature type="repeat" description="ANK" evidence="3">
    <location>
        <begin position="1345"/>
        <end position="1365"/>
    </location>
</feature>
<feature type="repeat" description="ANK" evidence="3">
    <location>
        <begin position="1200"/>
        <end position="1232"/>
    </location>
</feature>
<name>A0ABQ8TPW4_PERAM</name>
<dbReference type="InterPro" id="IPR002110">
    <property type="entry name" value="Ankyrin_rpt"/>
</dbReference>
<dbReference type="Pfam" id="PF05729">
    <property type="entry name" value="NACHT"/>
    <property type="match status" value="1"/>
</dbReference>
<sequence length="1426" mass="163198">MENKLRQKRKQLEEELEAEYSRYKNYLEQHFLRIKERLECDLKMGTNGEDLTCSELLSGKERTSSNRLEIRIEDYRKRSSSADGRGLNFETKMLALLFMRGVNTGRKFSLASNVAGVGQFDDIKKTRNISTALLSLRGDYSVPQYCKSYPEVMKWLRNRDITSNINIDNVELVLFTNNALHTNTLCPDGQHSVLFTEGEVYCFTEENDIYIYNLFQQLETYGSFLHEFKAREEDSTEKLEEMKKQISSVDIRRKLIELERDANKISREINDWGNLSHYKDFLSRFKVYSLQSDESGLDRFIKKEIQTACGTGTSATGIIFERLLKEIHNWWEKESFFLTEEALFWRGIMQARINEFNDDLVRKLNNLNIRFNEENVNKCKEIISDNTTLHISPMKRDSSLLVCLKVHQSLGNNKYLMVEGKAFESHESELFILWEKWCDLLILVDDGYIPYDFFHSCPRKRFICISETKPDTDCFTVCDDTNLDQLDEVSQQKILSSMVNFQGHDIPFRKLAGDKYSLVDGNIIMQLLSEKVVLGDELFGDLEYYIPRTLRLVGRVRQKILRNMIDAPVTFAVSGLSDSELQQMAPHAVKFEAMNTQNEDLDHCGVVAVESEDDFIQLAKPQQSVHWLCRQNSGLLWKESRGDIRTIKNWIQLSKTNLFENVDSIADVPHRLVLVSAESGMGKSTLLSHLALGIKHMNPSMWVIRVNLNDFTNLLEVLPEDVDLAHVITFILEVSGIPSEWRDILRMKLVKMEEVCMLFDGYDEISPTHAGKVTLMLQHLQASKVQKLWVTTRPVMKQRLEQDLSTLAFTLQPFSDTDQANFLAKFWKKTFPEINEINLSKFIVKLQHLTATNLNDKERYFLGIPLQSRLLAEAFEDDLRNYIETEEIGLPLKVDLIQLCNRFVQRKFEISCEKNNVDKTKPGLIQDYEELRETFEQNHMLSALLAILPNAHVKKLPGSDIIINRITKFSNRIEEGREKTGIIKEIVNGKPVFIHRTFSEYFAALWFARNYEFVRNLLTELLFDQNFQVLRNFFDRIVAQEFELHVAVVNQDKTAVDTLLLSQNIDVNAKDHGGRTALFLAVMNYIDSYSETSCNVTNQVLQTLLRYGADPNIRDDVLNWSPLCLGDKIRAWPAVDLLLGSSADAADLLFTKLNMCNNAYVQEMLRVASINGLVNLIAFMLNNGIPVGYWIRMGYGRYRCEATMLHIAAKHGQLDLVKYLVKSEADVEAQDRGLYKRTPLIWAAEEGELEVVKFLKDHGASVTSCDWCGNTALLRAAKNGKFAVVSLLLRESEITACDQFGNNILHIAAKTGNVELVTQLLDAGLTSIATITDSRLRCGWRAWFGRVPVARLLLQRGADVNLQDSSDGFTPLHAAASGGHLQIVQCLVDHAANLRIYSKSGRTPLHVAIAWKHTAVADFLANSSMY</sequence>
<comment type="caution">
    <text evidence="6">The sequence shown here is derived from an EMBL/GenBank/DDBJ whole genome shotgun (WGS) entry which is preliminary data.</text>
</comment>
<accession>A0ABQ8TPW4</accession>
<dbReference type="Pfam" id="PF12796">
    <property type="entry name" value="Ank_2"/>
    <property type="match status" value="3"/>
</dbReference>
<dbReference type="Proteomes" id="UP001148838">
    <property type="component" value="Unassembled WGS sequence"/>
</dbReference>